<dbReference type="PANTHER" id="PTHR38699">
    <property type="entry name" value="CHROMOSOME 1, WHOLE GENOME SHOTGUN SEQUENCE"/>
    <property type="match status" value="1"/>
</dbReference>
<dbReference type="PANTHER" id="PTHR38699:SF1">
    <property type="entry name" value="MITOPHAGY RECEPTOR ATG43"/>
    <property type="match status" value="1"/>
</dbReference>
<dbReference type="InterPro" id="IPR013898">
    <property type="entry name" value="Atg43"/>
</dbReference>
<sequence length="181" mass="20575">MPSDAPAEVASILQSVSIKRNPSPQHDLNPSTAVSKKRPVQLSSQSDPDAASDVAEDEIPLSVLNPIPRRTNLPPLPDLRFEQSYLKSIEKAESWKGVLWITFRDQVLMCFAQGVLWNLAQLGWRYWNRESKFHGRSVGAKIRRWWWSVNKWAIPGTEGQGKGLRNKKLYYKDQFSSAAND</sequence>
<comment type="caution">
    <text evidence="2">The sequence shown here is derived from an EMBL/GenBank/DDBJ whole genome shotgun (WGS) entry which is preliminary data.</text>
</comment>
<proteinExistence type="predicted"/>
<keyword evidence="3" id="KW-1185">Reference proteome</keyword>
<dbReference type="Proteomes" id="UP000800093">
    <property type="component" value="Unassembled WGS sequence"/>
</dbReference>
<evidence type="ECO:0000313" key="3">
    <source>
        <dbReference type="Proteomes" id="UP000800093"/>
    </source>
</evidence>
<dbReference type="EMBL" id="ML986712">
    <property type="protein sequence ID" value="KAF2259338.1"/>
    <property type="molecule type" value="Genomic_DNA"/>
</dbReference>
<feature type="compositionally biased region" description="Polar residues" evidence="1">
    <location>
        <begin position="20"/>
        <end position="34"/>
    </location>
</feature>
<protein>
    <submittedName>
        <fullName evidence="2">DUF1770-domain-containing protein</fullName>
    </submittedName>
</protein>
<name>A0A9P4K226_9PLEO</name>
<reference evidence="3" key="1">
    <citation type="journal article" date="2020" name="Stud. Mycol.">
        <title>101 Dothideomycetes genomes: A test case for predicting lifestyles and emergence of pathogens.</title>
        <authorList>
            <person name="Haridas S."/>
            <person name="Albert R."/>
            <person name="Binder M."/>
            <person name="Bloem J."/>
            <person name="LaButti K."/>
            <person name="Salamov A."/>
            <person name="Andreopoulos B."/>
            <person name="Baker S."/>
            <person name="Barry K."/>
            <person name="Bills G."/>
            <person name="Bluhm B."/>
            <person name="Cannon C."/>
            <person name="Castanera R."/>
            <person name="Culley D."/>
            <person name="Daum C."/>
            <person name="Ezra D."/>
            <person name="Gonzalez J."/>
            <person name="Henrissat B."/>
            <person name="Kuo A."/>
            <person name="Liang C."/>
            <person name="Lipzen A."/>
            <person name="Lutzoni F."/>
            <person name="Magnuson J."/>
            <person name="Mondo S."/>
            <person name="Nolan M."/>
            <person name="Ohm R."/>
            <person name="Pangilinan J."/>
            <person name="Park H.-J."/>
            <person name="Ramirez L."/>
            <person name="Alfaro M."/>
            <person name="Sun H."/>
            <person name="Tritt A."/>
            <person name="Yoshinaga Y."/>
            <person name="Zwiers L.-H."/>
            <person name="Turgeon B."/>
            <person name="Goodwin S."/>
            <person name="Spatafora J."/>
            <person name="Crous P."/>
            <person name="Grigoriev I."/>
        </authorList>
    </citation>
    <scope>NUCLEOTIDE SEQUENCE [LARGE SCALE GENOMIC DNA]</scope>
    <source>
        <strain evidence="3">CBS 304.66</strain>
    </source>
</reference>
<accession>A0A9P4K226</accession>
<dbReference type="GO" id="GO:0140580">
    <property type="term" value="F:mitochondrion autophagosome adaptor activity"/>
    <property type="evidence" value="ECO:0007669"/>
    <property type="project" value="InterPro"/>
</dbReference>
<gene>
    <name evidence="2" type="ORF">CC78DRAFT_556121</name>
</gene>
<evidence type="ECO:0000313" key="2">
    <source>
        <dbReference type="EMBL" id="KAF2259338.1"/>
    </source>
</evidence>
<dbReference type="GO" id="GO:0000423">
    <property type="term" value="P:mitophagy"/>
    <property type="evidence" value="ECO:0007669"/>
    <property type="project" value="InterPro"/>
</dbReference>
<dbReference type="AlphaFoldDB" id="A0A9P4K226"/>
<dbReference type="Pfam" id="PF08589">
    <property type="entry name" value="ATG43"/>
    <property type="match status" value="1"/>
</dbReference>
<feature type="region of interest" description="Disordered" evidence="1">
    <location>
        <begin position="20"/>
        <end position="54"/>
    </location>
</feature>
<organism evidence="2 3">
    <name type="scientific">Lojkania enalia</name>
    <dbReference type="NCBI Taxonomy" id="147567"/>
    <lineage>
        <taxon>Eukaryota</taxon>
        <taxon>Fungi</taxon>
        <taxon>Dikarya</taxon>
        <taxon>Ascomycota</taxon>
        <taxon>Pezizomycotina</taxon>
        <taxon>Dothideomycetes</taxon>
        <taxon>Pleosporomycetidae</taxon>
        <taxon>Pleosporales</taxon>
        <taxon>Pleosporales incertae sedis</taxon>
        <taxon>Lojkania</taxon>
    </lineage>
</organism>
<dbReference type="OrthoDB" id="2430343at2759"/>
<evidence type="ECO:0000256" key="1">
    <source>
        <dbReference type="SAM" id="MobiDB-lite"/>
    </source>
</evidence>